<dbReference type="Gene3D" id="3.40.50.620">
    <property type="entry name" value="HUPs"/>
    <property type="match status" value="1"/>
</dbReference>
<evidence type="ECO:0000313" key="5">
    <source>
        <dbReference type="Proteomes" id="UP000199073"/>
    </source>
</evidence>
<dbReference type="Pfam" id="PF00582">
    <property type="entry name" value="Usp"/>
    <property type="match status" value="1"/>
</dbReference>
<organism evidence="4 5">
    <name type="scientific">Desulforhopalus singaporensis</name>
    <dbReference type="NCBI Taxonomy" id="91360"/>
    <lineage>
        <taxon>Bacteria</taxon>
        <taxon>Pseudomonadati</taxon>
        <taxon>Thermodesulfobacteriota</taxon>
        <taxon>Desulfobulbia</taxon>
        <taxon>Desulfobulbales</taxon>
        <taxon>Desulfocapsaceae</taxon>
        <taxon>Desulforhopalus</taxon>
    </lineage>
</organism>
<protein>
    <submittedName>
        <fullName evidence="4">Nucleotide-binding universal stress protein, UspA family</fullName>
    </submittedName>
</protein>
<dbReference type="RefSeq" id="WP_092219391.1">
    <property type="nucleotide sequence ID" value="NZ_FNJI01000003.1"/>
</dbReference>
<sequence length="129" mass="14499">MKILIAYDKNTSISNVLEKGVERAKADGAYVYLVRTCSADRKIEELSELEEQMNQIKNDVFDKEGIACETHLLIRGVAPGEDIVRYAKQKEVDEIIIGIKKRSKIGKMVFGSNAQYIILEAHCPVLTVK</sequence>
<proteinExistence type="inferred from homology"/>
<comment type="similarity">
    <text evidence="1">Belongs to the universal stress protein A family.</text>
</comment>
<dbReference type="Proteomes" id="UP000199073">
    <property type="component" value="Unassembled WGS sequence"/>
</dbReference>
<evidence type="ECO:0000259" key="3">
    <source>
        <dbReference type="Pfam" id="PF00582"/>
    </source>
</evidence>
<dbReference type="PANTHER" id="PTHR46268:SF6">
    <property type="entry name" value="UNIVERSAL STRESS PROTEIN UP12"/>
    <property type="match status" value="1"/>
</dbReference>
<evidence type="ECO:0000313" key="4">
    <source>
        <dbReference type="EMBL" id="SDO54105.1"/>
    </source>
</evidence>
<gene>
    <name evidence="4" type="ORF">SAMN05660330_00464</name>
</gene>
<dbReference type="PRINTS" id="PR01438">
    <property type="entry name" value="UNVRSLSTRESS"/>
</dbReference>
<dbReference type="CDD" id="cd00293">
    <property type="entry name" value="USP-like"/>
    <property type="match status" value="1"/>
</dbReference>
<evidence type="ECO:0000256" key="1">
    <source>
        <dbReference type="ARBA" id="ARBA00008791"/>
    </source>
</evidence>
<keyword evidence="5" id="KW-1185">Reference proteome</keyword>
<feature type="coiled-coil region" evidence="2">
    <location>
        <begin position="39"/>
        <end position="66"/>
    </location>
</feature>
<dbReference type="AlphaFoldDB" id="A0A1H0KDU9"/>
<dbReference type="PANTHER" id="PTHR46268">
    <property type="entry name" value="STRESS RESPONSE PROTEIN NHAX"/>
    <property type="match status" value="1"/>
</dbReference>
<keyword evidence="2" id="KW-0175">Coiled coil</keyword>
<feature type="domain" description="UspA" evidence="3">
    <location>
        <begin position="2"/>
        <end position="129"/>
    </location>
</feature>
<name>A0A1H0KDU9_9BACT</name>
<dbReference type="InterPro" id="IPR006015">
    <property type="entry name" value="Universal_stress_UspA"/>
</dbReference>
<evidence type="ECO:0000256" key="2">
    <source>
        <dbReference type="SAM" id="Coils"/>
    </source>
</evidence>
<dbReference type="InterPro" id="IPR006016">
    <property type="entry name" value="UspA"/>
</dbReference>
<dbReference type="InterPro" id="IPR014729">
    <property type="entry name" value="Rossmann-like_a/b/a_fold"/>
</dbReference>
<dbReference type="SUPFAM" id="SSF52402">
    <property type="entry name" value="Adenine nucleotide alpha hydrolases-like"/>
    <property type="match status" value="1"/>
</dbReference>
<dbReference type="OrthoDB" id="5419113at2"/>
<reference evidence="4 5" key="1">
    <citation type="submission" date="2016-10" db="EMBL/GenBank/DDBJ databases">
        <authorList>
            <person name="de Groot N.N."/>
        </authorList>
    </citation>
    <scope>NUCLEOTIDE SEQUENCE [LARGE SCALE GENOMIC DNA]</scope>
    <source>
        <strain evidence="4 5">DSM 12130</strain>
    </source>
</reference>
<dbReference type="STRING" id="91360.SAMN05660330_00464"/>
<accession>A0A1H0KDU9</accession>
<dbReference type="EMBL" id="FNJI01000003">
    <property type="protein sequence ID" value="SDO54105.1"/>
    <property type="molecule type" value="Genomic_DNA"/>
</dbReference>